<organism evidence="2 3">
    <name type="scientific">Mycetomoellerius zeteki</name>
    <dbReference type="NCBI Taxonomy" id="64791"/>
    <lineage>
        <taxon>Eukaryota</taxon>
        <taxon>Metazoa</taxon>
        <taxon>Ecdysozoa</taxon>
        <taxon>Arthropoda</taxon>
        <taxon>Hexapoda</taxon>
        <taxon>Insecta</taxon>
        <taxon>Pterygota</taxon>
        <taxon>Neoptera</taxon>
        <taxon>Endopterygota</taxon>
        <taxon>Hymenoptera</taxon>
        <taxon>Apocrita</taxon>
        <taxon>Aculeata</taxon>
        <taxon>Formicoidea</taxon>
        <taxon>Formicidae</taxon>
        <taxon>Myrmicinae</taxon>
        <taxon>Mycetomoellerius</taxon>
    </lineage>
</organism>
<evidence type="ECO:0000313" key="3">
    <source>
        <dbReference type="Proteomes" id="UP000075809"/>
    </source>
</evidence>
<accession>A0A151WMI6</accession>
<dbReference type="EMBL" id="KQ982942">
    <property type="protein sequence ID" value="KYQ49079.1"/>
    <property type="molecule type" value="Genomic_DNA"/>
</dbReference>
<evidence type="ECO:0000313" key="2">
    <source>
        <dbReference type="EMBL" id="KYQ49079.1"/>
    </source>
</evidence>
<dbReference type="AlphaFoldDB" id="A0A151WMI6"/>
<name>A0A151WMI6_9HYME</name>
<dbReference type="Proteomes" id="UP000075809">
    <property type="component" value="Unassembled WGS sequence"/>
</dbReference>
<protein>
    <submittedName>
        <fullName evidence="2">Uncharacterized protein</fullName>
    </submittedName>
</protein>
<keyword evidence="3" id="KW-1185">Reference proteome</keyword>
<gene>
    <name evidence="2" type="ORF">ALC60_11865</name>
</gene>
<sequence length="94" mass="10664">MSGRTVGRVSGYPVWQQTPVLSRSVARRLRGERKRERGGKGRRERYKRSLVSVAATYFYGKSKFLCSSGRRALGQTSRLDPTADASLFRRVLRA</sequence>
<feature type="region of interest" description="Disordered" evidence="1">
    <location>
        <begin position="26"/>
        <end position="45"/>
    </location>
</feature>
<reference evidence="2 3" key="1">
    <citation type="submission" date="2015-09" db="EMBL/GenBank/DDBJ databases">
        <title>Trachymyrmex zeteki WGS genome.</title>
        <authorList>
            <person name="Nygaard S."/>
            <person name="Hu H."/>
            <person name="Boomsma J."/>
            <person name="Zhang G."/>
        </authorList>
    </citation>
    <scope>NUCLEOTIDE SEQUENCE [LARGE SCALE GENOMIC DNA]</scope>
    <source>
        <strain evidence="2">Tzet28-1</strain>
        <tissue evidence="2">Whole body</tissue>
    </source>
</reference>
<proteinExistence type="predicted"/>
<evidence type="ECO:0000256" key="1">
    <source>
        <dbReference type="SAM" id="MobiDB-lite"/>
    </source>
</evidence>